<dbReference type="InParanoid" id="D6WVS8"/>
<dbReference type="SUPFAM" id="SSF50156">
    <property type="entry name" value="PDZ domain-like"/>
    <property type="match status" value="1"/>
</dbReference>
<name>D6WVS8_TRICA</name>
<dbReference type="Gene3D" id="2.30.29.30">
    <property type="entry name" value="Pleckstrin-homology domain (PH domain)/Phosphotyrosine-binding domain (PTB)"/>
    <property type="match status" value="1"/>
</dbReference>
<dbReference type="CDD" id="cd17682">
    <property type="entry name" value="RUN_RUFY4_like"/>
    <property type="match status" value="1"/>
</dbReference>
<dbReference type="PROSITE" id="PS50826">
    <property type="entry name" value="RUN"/>
    <property type="match status" value="1"/>
</dbReference>
<dbReference type="eggNOG" id="ENOG502QPMV">
    <property type="taxonomic scope" value="Eukaryota"/>
</dbReference>
<gene>
    <name evidence="4" type="primary">AUGUSTUS-3.0.2_06273</name>
    <name evidence="4" type="ORF">TcasGA2_TC006273</name>
</gene>
<evidence type="ECO:0000313" key="4">
    <source>
        <dbReference type="EMBL" id="EFA08610.2"/>
    </source>
</evidence>
<organism evidence="4 5">
    <name type="scientific">Tribolium castaneum</name>
    <name type="common">Red flour beetle</name>
    <dbReference type="NCBI Taxonomy" id="7070"/>
    <lineage>
        <taxon>Eukaryota</taxon>
        <taxon>Metazoa</taxon>
        <taxon>Ecdysozoa</taxon>
        <taxon>Arthropoda</taxon>
        <taxon>Hexapoda</taxon>
        <taxon>Insecta</taxon>
        <taxon>Pterygota</taxon>
        <taxon>Neoptera</taxon>
        <taxon>Endopterygota</taxon>
        <taxon>Coleoptera</taxon>
        <taxon>Polyphaga</taxon>
        <taxon>Cucujiformia</taxon>
        <taxon>Tenebrionidae</taxon>
        <taxon>Tenebrionidae incertae sedis</taxon>
        <taxon>Tribolium</taxon>
    </lineage>
</organism>
<protein>
    <recommendedName>
        <fullName evidence="6">PDZ domain-containing protein</fullName>
    </recommendedName>
</protein>
<sequence length="394" mass="44548">MSTISSGDELIDFIYQNSVQEVQKCKSVKTPIGKFRLLIRYCLVNKCLHFPLEALNKSDKKPYIYERNSIIGDEILSTILLSVLLQCKKINFQLDLFNYYFLDLTWGIPDRVKLELVPCQSLGINISFSENRAVIVHIRPNSVASESGEITVGDILANLNDVEINSSCKGRLNTILRLSKGRPINLIIIKASHNNDIFAPFKTILRDLKLGANHEQTPRQNEPKSGFKAAYLGCVSVGCKGSVKQIEEALKFHLNKFEINDRKPVSIEIGEINVKILLETGEILFKHSFMQISSCGSAPNLPNYVAYIAGEENCDTANNFVCYIFYVHDVSLAYTILQSIVLFRILKEIREWVHVYSIAQEKYYGAVGFSKGQNHPSISYGNEDISYFVNHKFS</sequence>
<dbReference type="SUPFAM" id="SSF140741">
    <property type="entry name" value="RUN domain-like"/>
    <property type="match status" value="1"/>
</dbReference>
<proteinExistence type="predicted"/>
<reference evidence="4 5" key="1">
    <citation type="journal article" date="2008" name="Nature">
        <title>The genome of the model beetle and pest Tribolium castaneum.</title>
        <authorList>
            <consortium name="Tribolium Genome Sequencing Consortium"/>
            <person name="Richards S."/>
            <person name="Gibbs R.A."/>
            <person name="Weinstock G.M."/>
            <person name="Brown S.J."/>
            <person name="Denell R."/>
            <person name="Beeman R.W."/>
            <person name="Gibbs R."/>
            <person name="Beeman R.W."/>
            <person name="Brown S.J."/>
            <person name="Bucher G."/>
            <person name="Friedrich M."/>
            <person name="Grimmelikhuijzen C.J."/>
            <person name="Klingler M."/>
            <person name="Lorenzen M."/>
            <person name="Richards S."/>
            <person name="Roth S."/>
            <person name="Schroder R."/>
            <person name="Tautz D."/>
            <person name="Zdobnov E.M."/>
            <person name="Muzny D."/>
            <person name="Gibbs R.A."/>
            <person name="Weinstock G.M."/>
            <person name="Attaway T."/>
            <person name="Bell S."/>
            <person name="Buhay C.J."/>
            <person name="Chandrabose M.N."/>
            <person name="Chavez D."/>
            <person name="Clerk-Blankenburg K.P."/>
            <person name="Cree A."/>
            <person name="Dao M."/>
            <person name="Davis C."/>
            <person name="Chacko J."/>
            <person name="Dinh H."/>
            <person name="Dugan-Rocha S."/>
            <person name="Fowler G."/>
            <person name="Garner T.T."/>
            <person name="Garnes J."/>
            <person name="Gnirke A."/>
            <person name="Hawes A."/>
            <person name="Hernandez J."/>
            <person name="Hines S."/>
            <person name="Holder M."/>
            <person name="Hume J."/>
            <person name="Jhangiani S.N."/>
            <person name="Joshi V."/>
            <person name="Khan Z.M."/>
            <person name="Jackson L."/>
            <person name="Kovar C."/>
            <person name="Kowis A."/>
            <person name="Lee S."/>
            <person name="Lewis L.R."/>
            <person name="Margolis J."/>
            <person name="Morgan M."/>
            <person name="Nazareth L.V."/>
            <person name="Nguyen N."/>
            <person name="Okwuonu G."/>
            <person name="Parker D."/>
            <person name="Richards S."/>
            <person name="Ruiz S.J."/>
            <person name="Santibanez J."/>
            <person name="Savard J."/>
            <person name="Scherer S.E."/>
            <person name="Schneider B."/>
            <person name="Sodergren E."/>
            <person name="Tautz D."/>
            <person name="Vattahil S."/>
            <person name="Villasana D."/>
            <person name="White C.S."/>
            <person name="Wright R."/>
            <person name="Park Y."/>
            <person name="Beeman R.W."/>
            <person name="Lord J."/>
            <person name="Oppert B."/>
            <person name="Lorenzen M."/>
            <person name="Brown S."/>
            <person name="Wang L."/>
            <person name="Savard J."/>
            <person name="Tautz D."/>
            <person name="Richards S."/>
            <person name="Weinstock G."/>
            <person name="Gibbs R.A."/>
            <person name="Liu Y."/>
            <person name="Worley K."/>
            <person name="Weinstock G."/>
            <person name="Elsik C.G."/>
            <person name="Reese J.T."/>
            <person name="Elhaik E."/>
            <person name="Landan G."/>
            <person name="Graur D."/>
            <person name="Arensburger P."/>
            <person name="Atkinson P."/>
            <person name="Beeman R.W."/>
            <person name="Beidler J."/>
            <person name="Brown S.J."/>
            <person name="Demuth J.P."/>
            <person name="Drury D.W."/>
            <person name="Du Y.Z."/>
            <person name="Fujiwara H."/>
            <person name="Lorenzen M."/>
            <person name="Maselli V."/>
            <person name="Osanai M."/>
            <person name="Park Y."/>
            <person name="Robertson H.M."/>
            <person name="Tu Z."/>
            <person name="Wang J.J."/>
            <person name="Wang S."/>
            <person name="Richards S."/>
            <person name="Song H."/>
            <person name="Zhang L."/>
            <person name="Sodergren E."/>
            <person name="Werner D."/>
            <person name="Stanke M."/>
            <person name="Morgenstern B."/>
            <person name="Solovyev V."/>
            <person name="Kosarev P."/>
            <person name="Brown G."/>
            <person name="Chen H.C."/>
            <person name="Ermolaeva O."/>
            <person name="Hlavina W."/>
            <person name="Kapustin Y."/>
            <person name="Kiryutin B."/>
            <person name="Kitts P."/>
            <person name="Maglott D."/>
            <person name="Pruitt K."/>
            <person name="Sapojnikov V."/>
            <person name="Souvorov A."/>
            <person name="Mackey A.J."/>
            <person name="Waterhouse R.M."/>
            <person name="Wyder S."/>
            <person name="Zdobnov E.M."/>
            <person name="Zdobnov E.M."/>
            <person name="Wyder S."/>
            <person name="Kriventseva E.V."/>
            <person name="Kadowaki T."/>
            <person name="Bork P."/>
            <person name="Aranda M."/>
            <person name="Bao R."/>
            <person name="Beermann A."/>
            <person name="Berns N."/>
            <person name="Bolognesi R."/>
            <person name="Bonneton F."/>
            <person name="Bopp D."/>
            <person name="Brown S.J."/>
            <person name="Bucher G."/>
            <person name="Butts T."/>
            <person name="Chaumot A."/>
            <person name="Denell R.E."/>
            <person name="Ferrier D.E."/>
            <person name="Friedrich M."/>
            <person name="Gordon C.M."/>
            <person name="Jindra M."/>
            <person name="Klingler M."/>
            <person name="Lan Q."/>
            <person name="Lattorff H.M."/>
            <person name="Laudet V."/>
            <person name="von Levetsow C."/>
            <person name="Liu Z."/>
            <person name="Lutz R."/>
            <person name="Lynch J.A."/>
            <person name="da Fonseca R.N."/>
            <person name="Posnien N."/>
            <person name="Reuter R."/>
            <person name="Roth S."/>
            <person name="Savard J."/>
            <person name="Schinko J.B."/>
            <person name="Schmitt C."/>
            <person name="Schoppmeier M."/>
            <person name="Schroder R."/>
            <person name="Shippy T.D."/>
            <person name="Simonnet F."/>
            <person name="Marques-Souza H."/>
            <person name="Tautz D."/>
            <person name="Tomoyasu Y."/>
            <person name="Trauner J."/>
            <person name="Van der Zee M."/>
            <person name="Vervoort M."/>
            <person name="Wittkopp N."/>
            <person name="Wimmer E.A."/>
            <person name="Yang X."/>
            <person name="Jones A.K."/>
            <person name="Sattelle D.B."/>
            <person name="Ebert P.R."/>
            <person name="Nelson D."/>
            <person name="Scott J.G."/>
            <person name="Beeman R.W."/>
            <person name="Muthukrishnan S."/>
            <person name="Kramer K.J."/>
            <person name="Arakane Y."/>
            <person name="Beeman R.W."/>
            <person name="Zhu Q."/>
            <person name="Hogenkamp D."/>
            <person name="Dixit R."/>
            <person name="Oppert B."/>
            <person name="Jiang H."/>
            <person name="Zou Z."/>
            <person name="Marshall J."/>
            <person name="Elpidina E."/>
            <person name="Vinokurov K."/>
            <person name="Oppert C."/>
            <person name="Zou Z."/>
            <person name="Evans J."/>
            <person name="Lu Z."/>
            <person name="Zhao P."/>
            <person name="Sumathipala N."/>
            <person name="Altincicek B."/>
            <person name="Vilcinskas A."/>
            <person name="Williams M."/>
            <person name="Hultmark D."/>
            <person name="Hetru C."/>
            <person name="Jiang H."/>
            <person name="Grimmelikhuijzen C.J."/>
            <person name="Hauser F."/>
            <person name="Cazzamali G."/>
            <person name="Williamson M."/>
            <person name="Park Y."/>
            <person name="Li B."/>
            <person name="Tanaka Y."/>
            <person name="Predel R."/>
            <person name="Neupert S."/>
            <person name="Schachtner J."/>
            <person name="Verleyen P."/>
            <person name="Raible F."/>
            <person name="Bork P."/>
            <person name="Friedrich M."/>
            <person name="Walden K.K."/>
            <person name="Robertson H.M."/>
            <person name="Angeli S."/>
            <person name="Foret S."/>
            <person name="Bucher G."/>
            <person name="Schuetz S."/>
            <person name="Maleszka R."/>
            <person name="Wimmer E.A."/>
            <person name="Beeman R.W."/>
            <person name="Lorenzen M."/>
            <person name="Tomoyasu Y."/>
            <person name="Miller S.C."/>
            <person name="Grossmann D."/>
            <person name="Bucher G."/>
        </authorList>
    </citation>
    <scope>NUCLEOTIDE SEQUENCE [LARGE SCALE GENOMIC DNA]</scope>
    <source>
        <strain evidence="4 5">Georgia GA2</strain>
    </source>
</reference>
<dbReference type="InterPro" id="IPR011993">
    <property type="entry name" value="PH-like_dom_sf"/>
</dbReference>
<dbReference type="Gene3D" id="2.30.42.10">
    <property type="match status" value="1"/>
</dbReference>
<dbReference type="InterPro" id="IPR004012">
    <property type="entry name" value="Run_dom"/>
</dbReference>
<evidence type="ECO:0000259" key="2">
    <source>
        <dbReference type="PROSITE" id="PS50106"/>
    </source>
</evidence>
<evidence type="ECO:0000259" key="3">
    <source>
        <dbReference type="PROSITE" id="PS50826"/>
    </source>
</evidence>
<dbReference type="Gene3D" id="1.20.58.900">
    <property type="match status" value="1"/>
</dbReference>
<feature type="domain" description="PID" evidence="1">
    <location>
        <begin position="227"/>
        <end position="340"/>
    </location>
</feature>
<reference evidence="4 5" key="2">
    <citation type="journal article" date="2010" name="Nucleic Acids Res.">
        <title>BeetleBase in 2010: revisions to provide comprehensive genomic information for Tribolium castaneum.</title>
        <authorList>
            <person name="Kim H.S."/>
            <person name="Murphy T."/>
            <person name="Xia J."/>
            <person name="Caragea D."/>
            <person name="Park Y."/>
            <person name="Beeman R.W."/>
            <person name="Lorenzen M.D."/>
            <person name="Butcher S."/>
            <person name="Manak J.R."/>
            <person name="Brown S.J."/>
        </authorList>
    </citation>
    <scope>GENOME REANNOTATION</scope>
    <source>
        <strain evidence="4 5">Georgia GA2</strain>
    </source>
</reference>
<dbReference type="InterPro" id="IPR037213">
    <property type="entry name" value="Run_dom_sf"/>
</dbReference>
<dbReference type="Pfam" id="PF00640">
    <property type="entry name" value="PID"/>
    <property type="match status" value="1"/>
</dbReference>
<feature type="domain" description="RUN" evidence="3">
    <location>
        <begin position="1"/>
        <end position="99"/>
    </location>
</feature>
<dbReference type="SMART" id="SM00228">
    <property type="entry name" value="PDZ"/>
    <property type="match status" value="1"/>
</dbReference>
<dbReference type="InterPro" id="IPR006020">
    <property type="entry name" value="PTB/PI_dom"/>
</dbReference>
<evidence type="ECO:0008006" key="6">
    <source>
        <dbReference type="Google" id="ProtNLM"/>
    </source>
</evidence>
<dbReference type="InterPro" id="IPR036034">
    <property type="entry name" value="PDZ_sf"/>
</dbReference>
<keyword evidence="5" id="KW-1185">Reference proteome</keyword>
<dbReference type="HOGENOM" id="CLU_034139_0_0_1"/>
<dbReference type="Pfam" id="PF02759">
    <property type="entry name" value="RUN"/>
    <property type="match status" value="1"/>
</dbReference>
<dbReference type="EMBL" id="KQ971358">
    <property type="protein sequence ID" value="EFA08610.2"/>
    <property type="molecule type" value="Genomic_DNA"/>
</dbReference>
<dbReference type="SUPFAM" id="SSF50729">
    <property type="entry name" value="PH domain-like"/>
    <property type="match status" value="1"/>
</dbReference>
<dbReference type="Proteomes" id="UP000007266">
    <property type="component" value="Linkage group 8"/>
</dbReference>
<dbReference type="InterPro" id="IPR001478">
    <property type="entry name" value="PDZ"/>
</dbReference>
<dbReference type="PROSITE" id="PS01179">
    <property type="entry name" value="PID"/>
    <property type="match status" value="1"/>
</dbReference>
<accession>D6WVS8</accession>
<dbReference type="AlphaFoldDB" id="D6WVS8"/>
<dbReference type="PROSITE" id="PS50106">
    <property type="entry name" value="PDZ"/>
    <property type="match status" value="1"/>
</dbReference>
<feature type="domain" description="PDZ" evidence="2">
    <location>
        <begin position="111"/>
        <end position="166"/>
    </location>
</feature>
<dbReference type="OMA" id="GFQRTHF"/>
<evidence type="ECO:0000259" key="1">
    <source>
        <dbReference type="PROSITE" id="PS01179"/>
    </source>
</evidence>
<dbReference type="PANTHER" id="PTHR46753">
    <property type="entry name" value="FYVE AND COILED-COIL DOMAIN-CONTAINING PROTEIN 1"/>
    <property type="match status" value="1"/>
</dbReference>
<dbReference type="STRING" id="7070.D6WVS8"/>
<evidence type="ECO:0000313" key="5">
    <source>
        <dbReference type="Proteomes" id="UP000007266"/>
    </source>
</evidence>
<dbReference type="PANTHER" id="PTHR46753:SF3">
    <property type="entry name" value="PDZ DOMAIN-CONTAINING PROTEIN"/>
    <property type="match status" value="1"/>
</dbReference>